<dbReference type="Proteomes" id="UP000324748">
    <property type="component" value="Unassembled WGS sequence"/>
</dbReference>
<gene>
    <name evidence="2" type="ORF">PGT21_005619</name>
</gene>
<evidence type="ECO:0000256" key="1">
    <source>
        <dbReference type="SAM" id="MobiDB-lite"/>
    </source>
</evidence>
<reference evidence="2 3" key="1">
    <citation type="submission" date="2019-05" db="EMBL/GenBank/DDBJ databases">
        <title>Emergence of the Ug99 lineage of the wheat stem rust pathogen through somatic hybridization.</title>
        <authorList>
            <person name="Li F."/>
            <person name="Upadhyaya N.M."/>
            <person name="Sperschneider J."/>
            <person name="Matny O."/>
            <person name="Nguyen-Phuc H."/>
            <person name="Mago R."/>
            <person name="Raley C."/>
            <person name="Miller M.E."/>
            <person name="Silverstein K.A.T."/>
            <person name="Henningsen E."/>
            <person name="Hirsch C.D."/>
            <person name="Visser B."/>
            <person name="Pretorius Z.A."/>
            <person name="Steffenson B.J."/>
            <person name="Schwessinger B."/>
            <person name="Dodds P.N."/>
            <person name="Figueroa M."/>
        </authorList>
    </citation>
    <scope>NUCLEOTIDE SEQUENCE [LARGE SCALE GENOMIC DNA]</scope>
    <source>
        <strain evidence="2">21-0</strain>
    </source>
</reference>
<evidence type="ECO:0000313" key="2">
    <source>
        <dbReference type="EMBL" id="KAA1093998.1"/>
    </source>
</evidence>
<name>A0A5B0P1N2_PUCGR</name>
<keyword evidence="3" id="KW-1185">Reference proteome</keyword>
<accession>A0A5B0P1N2</accession>
<proteinExistence type="predicted"/>
<organism evidence="2 3">
    <name type="scientific">Puccinia graminis f. sp. tritici</name>
    <dbReference type="NCBI Taxonomy" id="56615"/>
    <lineage>
        <taxon>Eukaryota</taxon>
        <taxon>Fungi</taxon>
        <taxon>Dikarya</taxon>
        <taxon>Basidiomycota</taxon>
        <taxon>Pucciniomycotina</taxon>
        <taxon>Pucciniomycetes</taxon>
        <taxon>Pucciniales</taxon>
        <taxon>Pucciniaceae</taxon>
        <taxon>Puccinia</taxon>
    </lineage>
</organism>
<feature type="region of interest" description="Disordered" evidence="1">
    <location>
        <begin position="15"/>
        <end position="50"/>
    </location>
</feature>
<dbReference type="EMBL" id="VSWC01000079">
    <property type="protein sequence ID" value="KAA1093998.1"/>
    <property type="molecule type" value="Genomic_DNA"/>
</dbReference>
<dbReference type="AlphaFoldDB" id="A0A5B0P1N2"/>
<protein>
    <submittedName>
        <fullName evidence="2">Uncharacterized protein</fullName>
    </submittedName>
</protein>
<comment type="caution">
    <text evidence="2">The sequence shown here is derived from an EMBL/GenBank/DDBJ whole genome shotgun (WGS) entry which is preliminary data.</text>
</comment>
<sequence>MVLYLYAMILMRARPSHPRHDRPLAESPVCSGLADGLSGPRGPASDSADALFDSSAHRSANHDSMSVIPSVHSRDPDSSLAILLGKMFKNVDLSEIHGWPNSVPRTMSHGT</sequence>
<evidence type="ECO:0000313" key="3">
    <source>
        <dbReference type="Proteomes" id="UP000324748"/>
    </source>
</evidence>